<dbReference type="Gene3D" id="3.40.50.300">
    <property type="entry name" value="P-loop containing nucleotide triphosphate hydrolases"/>
    <property type="match status" value="1"/>
</dbReference>
<protein>
    <recommendedName>
        <fullName evidence="7">Dynamin N-terminal domain-containing protein</fullName>
    </recommendedName>
</protein>
<dbReference type="PANTHER" id="PTHR10465:SF0">
    <property type="entry name" value="SARCALUMENIN"/>
    <property type="match status" value="1"/>
</dbReference>
<dbReference type="PATRIC" id="fig|1423718.3.peg.1045"/>
<dbReference type="Proteomes" id="UP000051008">
    <property type="component" value="Unassembled WGS sequence"/>
</dbReference>
<dbReference type="AlphaFoldDB" id="A0A0R2AE94"/>
<evidence type="ECO:0000256" key="2">
    <source>
        <dbReference type="ARBA" id="ARBA00022741"/>
    </source>
</evidence>
<reference evidence="8 9" key="1">
    <citation type="journal article" date="2015" name="Genome Announc.">
        <title>Expanding the biotechnology potential of lactobacilli through comparative genomics of 213 strains and associated genera.</title>
        <authorList>
            <person name="Sun Z."/>
            <person name="Harris H.M."/>
            <person name="McCann A."/>
            <person name="Guo C."/>
            <person name="Argimon S."/>
            <person name="Zhang W."/>
            <person name="Yang X."/>
            <person name="Jeffery I.B."/>
            <person name="Cooney J.C."/>
            <person name="Kagawa T.F."/>
            <person name="Liu W."/>
            <person name="Song Y."/>
            <person name="Salvetti E."/>
            <person name="Wrobel A."/>
            <person name="Rasinkangas P."/>
            <person name="Parkhill J."/>
            <person name="Rea M.C."/>
            <person name="O'Sullivan O."/>
            <person name="Ritari J."/>
            <person name="Douillard F.P."/>
            <person name="Paul Ross R."/>
            <person name="Yang R."/>
            <person name="Briner A.E."/>
            <person name="Felis G.E."/>
            <person name="de Vos W.M."/>
            <person name="Barrangou R."/>
            <person name="Klaenhammer T.R."/>
            <person name="Caufield P.W."/>
            <person name="Cui Y."/>
            <person name="Zhang H."/>
            <person name="O'Toole P.W."/>
        </authorList>
    </citation>
    <scope>NUCLEOTIDE SEQUENCE [LARGE SCALE GENOMIC DNA]</scope>
    <source>
        <strain evidence="8 9">DSM 20509</strain>
    </source>
</reference>
<dbReference type="PANTHER" id="PTHR10465">
    <property type="entry name" value="TRANSMEMBRANE GTPASE FZO1"/>
    <property type="match status" value="1"/>
</dbReference>
<dbReference type="SUPFAM" id="SSF52540">
    <property type="entry name" value="P-loop containing nucleoside triphosphate hydrolases"/>
    <property type="match status" value="1"/>
</dbReference>
<evidence type="ECO:0000313" key="8">
    <source>
        <dbReference type="EMBL" id="KRM65713.1"/>
    </source>
</evidence>
<evidence type="ECO:0000256" key="5">
    <source>
        <dbReference type="ARBA" id="ARBA00023136"/>
    </source>
</evidence>
<comment type="subcellular location">
    <subcellularLocation>
        <location evidence="1">Membrane</location>
    </subcellularLocation>
</comment>
<sequence>MEEMVLTKTGLIKDLNKASDILVKHELGDSKVALDVGQEVKAVENFEAKVLMVGTFSAGKSALLNTFMDGVSGEEILKENISMETAIATELRYSEQAYAIKVKQDGSREKCSIEEAKSADPTGYLKYEFYLPIENLKKLKNIVIVDMPGHSSGVKEHNKAIAQYINSAAGYVYVISSDNGTFDIQSQNFLREIQHYSGEIKYVLTKCDKHAKEDLNDIAEEIKDNIEEIVEHDVTLTKTSSRYSDAQATMYSLFSSFDPTDLLAAKEGYKSYGLLESTKGMLTEQKQALVLDTSEIDKKIAENEAKKASLAQRLEEKREEYLAKLKTQGTEKVVSKVEDKLRQNVSALVRAAKGGSNTFGNTVSSLIRPELSQATSDFMTATYGELLEDVTSGIFGDSNYVADRAGTLFGGLKDFGQKYAAKENSRIATSILAGLAIVTDFVAPIVELIILFIPEIVGFLTKNIQERKLREQIENEIIPQIVEDLRQKLPEYMEQVGSDTLKNIEDSINLQIDSANEAIQKLRDDKKEQEVNLDEKKQALDQSLNEIADMMSEMEKDLDKE</sequence>
<dbReference type="InterPro" id="IPR027094">
    <property type="entry name" value="Mitofusin_fam"/>
</dbReference>
<dbReference type="GO" id="GO:0016020">
    <property type="term" value="C:membrane"/>
    <property type="evidence" value="ECO:0007669"/>
    <property type="project" value="UniProtKB-SubCell"/>
</dbReference>
<dbReference type="Pfam" id="PF00350">
    <property type="entry name" value="Dynamin_N"/>
    <property type="match status" value="1"/>
</dbReference>
<keyword evidence="3" id="KW-0378">Hydrolase</keyword>
<organism evidence="8 9">
    <name type="scientific">Ligilactobacillus agilis DSM 20509</name>
    <dbReference type="NCBI Taxonomy" id="1423718"/>
    <lineage>
        <taxon>Bacteria</taxon>
        <taxon>Bacillati</taxon>
        <taxon>Bacillota</taxon>
        <taxon>Bacilli</taxon>
        <taxon>Lactobacillales</taxon>
        <taxon>Lactobacillaceae</taxon>
        <taxon>Ligilactobacillus</taxon>
    </lineage>
</organism>
<proteinExistence type="predicted"/>
<keyword evidence="2" id="KW-0547">Nucleotide-binding</keyword>
<evidence type="ECO:0000256" key="3">
    <source>
        <dbReference type="ARBA" id="ARBA00022801"/>
    </source>
</evidence>
<evidence type="ECO:0000256" key="4">
    <source>
        <dbReference type="ARBA" id="ARBA00023134"/>
    </source>
</evidence>
<gene>
    <name evidence="8" type="ORF">FC14_GL000996</name>
</gene>
<keyword evidence="4" id="KW-0342">GTP-binding</keyword>
<name>A0A0R2AE94_9LACO</name>
<keyword evidence="6" id="KW-0175">Coiled coil</keyword>
<feature type="domain" description="Dynamin N-terminal" evidence="7">
    <location>
        <begin position="50"/>
        <end position="206"/>
    </location>
</feature>
<dbReference type="InterPro" id="IPR027417">
    <property type="entry name" value="P-loop_NTPase"/>
</dbReference>
<keyword evidence="9" id="KW-1185">Reference proteome</keyword>
<keyword evidence="5" id="KW-0472">Membrane</keyword>
<evidence type="ECO:0000259" key="7">
    <source>
        <dbReference type="Pfam" id="PF00350"/>
    </source>
</evidence>
<comment type="caution">
    <text evidence="8">The sequence shown here is derived from an EMBL/GenBank/DDBJ whole genome shotgun (WGS) entry which is preliminary data.</text>
</comment>
<dbReference type="GO" id="GO:0003924">
    <property type="term" value="F:GTPase activity"/>
    <property type="evidence" value="ECO:0007669"/>
    <property type="project" value="InterPro"/>
</dbReference>
<accession>A0A0R2AE94</accession>
<evidence type="ECO:0000313" key="9">
    <source>
        <dbReference type="Proteomes" id="UP000051008"/>
    </source>
</evidence>
<evidence type="ECO:0000256" key="6">
    <source>
        <dbReference type="SAM" id="Coils"/>
    </source>
</evidence>
<feature type="coiled-coil region" evidence="6">
    <location>
        <begin position="300"/>
        <end position="331"/>
    </location>
</feature>
<dbReference type="EMBL" id="AYYP01000011">
    <property type="protein sequence ID" value="KRM65713.1"/>
    <property type="molecule type" value="Genomic_DNA"/>
</dbReference>
<evidence type="ECO:0000256" key="1">
    <source>
        <dbReference type="ARBA" id="ARBA00004370"/>
    </source>
</evidence>
<dbReference type="InterPro" id="IPR045063">
    <property type="entry name" value="Dynamin_N"/>
</dbReference>
<dbReference type="GO" id="GO:0005525">
    <property type="term" value="F:GTP binding"/>
    <property type="evidence" value="ECO:0007669"/>
    <property type="project" value="UniProtKB-KW"/>
</dbReference>
<feature type="coiled-coil region" evidence="6">
    <location>
        <begin position="505"/>
        <end position="557"/>
    </location>
</feature>